<keyword evidence="3" id="KW-1185">Reference proteome</keyword>
<feature type="compositionally biased region" description="Basic residues" evidence="1">
    <location>
        <begin position="120"/>
        <end position="134"/>
    </location>
</feature>
<organism evidence="2 3">
    <name type="scientific">Prorocentrum cordatum</name>
    <dbReference type="NCBI Taxonomy" id="2364126"/>
    <lineage>
        <taxon>Eukaryota</taxon>
        <taxon>Sar</taxon>
        <taxon>Alveolata</taxon>
        <taxon>Dinophyceae</taxon>
        <taxon>Prorocentrales</taxon>
        <taxon>Prorocentraceae</taxon>
        <taxon>Prorocentrum</taxon>
    </lineage>
</organism>
<feature type="region of interest" description="Disordered" evidence="1">
    <location>
        <begin position="1"/>
        <end position="45"/>
    </location>
</feature>
<evidence type="ECO:0000313" key="3">
    <source>
        <dbReference type="Proteomes" id="UP001189429"/>
    </source>
</evidence>
<reference evidence="2" key="1">
    <citation type="submission" date="2023-10" db="EMBL/GenBank/DDBJ databases">
        <authorList>
            <person name="Chen Y."/>
            <person name="Shah S."/>
            <person name="Dougan E. K."/>
            <person name="Thang M."/>
            <person name="Chan C."/>
        </authorList>
    </citation>
    <scope>NUCLEOTIDE SEQUENCE [LARGE SCALE GENOMIC DNA]</scope>
</reference>
<protein>
    <submittedName>
        <fullName evidence="2">Uncharacterized protein</fullName>
    </submittedName>
</protein>
<accession>A0ABN9UJ12</accession>
<gene>
    <name evidence="2" type="ORF">PCOR1329_LOCUS48907</name>
</gene>
<sequence length="274" mass="29167">MSMEAPSALTARPAFADQLPEHVALTTTWPPPRTPPSSSPSQSSAAAAFLPLLPLLAACGGCVPPRQEVEPPALLRGLGDARAAGLRRAVGDRVKRPRRLDGQRTMVCVRRRPGAAQERRRVRRPRRRRARRPRAAGLPARRPRGAAGGAGGDAPPSSAREANERATAELDKLARYFGVRGQKAVEEPPGVAVLRHLEGLLQGFRAACAEVHEMQQSAQGLAFERRSLVRHTKSMPAALLESAAALLGGGKSGEAQPGGRGGRGLFADRRPSCR</sequence>
<feature type="region of interest" description="Disordered" evidence="1">
    <location>
        <begin position="248"/>
        <end position="274"/>
    </location>
</feature>
<dbReference type="EMBL" id="CAUYUJ010015915">
    <property type="protein sequence ID" value="CAK0859589.1"/>
    <property type="molecule type" value="Genomic_DNA"/>
</dbReference>
<comment type="caution">
    <text evidence="2">The sequence shown here is derived from an EMBL/GenBank/DDBJ whole genome shotgun (WGS) entry which is preliminary data.</text>
</comment>
<proteinExistence type="predicted"/>
<evidence type="ECO:0000256" key="1">
    <source>
        <dbReference type="SAM" id="MobiDB-lite"/>
    </source>
</evidence>
<feature type="region of interest" description="Disordered" evidence="1">
    <location>
        <begin position="109"/>
        <end position="163"/>
    </location>
</feature>
<feature type="compositionally biased region" description="Pro residues" evidence="1">
    <location>
        <begin position="29"/>
        <end position="38"/>
    </location>
</feature>
<name>A0ABN9UJ12_9DINO</name>
<dbReference type="Proteomes" id="UP001189429">
    <property type="component" value="Unassembled WGS sequence"/>
</dbReference>
<evidence type="ECO:0000313" key="2">
    <source>
        <dbReference type="EMBL" id="CAK0859589.1"/>
    </source>
</evidence>
<feature type="compositionally biased region" description="Gly residues" evidence="1">
    <location>
        <begin position="248"/>
        <end position="264"/>
    </location>
</feature>